<dbReference type="Gene3D" id="3.40.225.10">
    <property type="entry name" value="Class II aldolase/adducin N-terminal domain"/>
    <property type="match status" value="1"/>
</dbReference>
<dbReference type="InterPro" id="IPR001303">
    <property type="entry name" value="Aldolase_II/adducin_N"/>
</dbReference>
<feature type="domain" description="Class II aldolase/adducin N-terminal" evidence="1">
    <location>
        <begin position="2"/>
        <end position="95"/>
    </location>
</feature>
<dbReference type="Proteomes" id="UP001165667">
    <property type="component" value="Unassembled WGS sequence"/>
</dbReference>
<name>A0AA42CMD2_9HYPH</name>
<keyword evidence="3" id="KW-1185">Reference proteome</keyword>
<evidence type="ECO:0000259" key="1">
    <source>
        <dbReference type="Pfam" id="PF00596"/>
    </source>
</evidence>
<dbReference type="EMBL" id="JAMOIM010000026">
    <property type="protein sequence ID" value="MCW6511446.1"/>
    <property type="molecule type" value="Genomic_DNA"/>
</dbReference>
<protein>
    <submittedName>
        <fullName evidence="2">Class II aldolase/adducin family protein</fullName>
    </submittedName>
</protein>
<evidence type="ECO:0000313" key="2">
    <source>
        <dbReference type="EMBL" id="MCW6511446.1"/>
    </source>
</evidence>
<dbReference type="Pfam" id="PF00596">
    <property type="entry name" value="Aldolase_II"/>
    <property type="match status" value="1"/>
</dbReference>
<gene>
    <name evidence="2" type="ORF">M8523_26025</name>
</gene>
<sequence>MAIVHSHTPSALPFFVSRTPLRPGYHMSAFLAKTARCEISKDFVDATDMLISNAVMGRSPAKAMHCACVTLMRGHGLVAVGRSLQEAVYRAICTYVNARVRTQAMALDDMPASAGPTW</sequence>
<reference evidence="2" key="1">
    <citation type="submission" date="2022-05" db="EMBL/GenBank/DDBJ databases">
        <authorList>
            <person name="Pankratov T."/>
        </authorList>
    </citation>
    <scope>NUCLEOTIDE SEQUENCE</scope>
    <source>
        <strain evidence="2">BP6-180914</strain>
    </source>
</reference>
<comment type="caution">
    <text evidence="2">The sequence shown here is derived from an EMBL/GenBank/DDBJ whole genome shotgun (WGS) entry which is preliminary data.</text>
</comment>
<organism evidence="2 3">
    <name type="scientific">Lichenifustis flavocetrariae</name>
    <dbReference type="NCBI Taxonomy" id="2949735"/>
    <lineage>
        <taxon>Bacteria</taxon>
        <taxon>Pseudomonadati</taxon>
        <taxon>Pseudomonadota</taxon>
        <taxon>Alphaproteobacteria</taxon>
        <taxon>Hyphomicrobiales</taxon>
        <taxon>Lichenihabitantaceae</taxon>
        <taxon>Lichenifustis</taxon>
    </lineage>
</organism>
<dbReference type="AlphaFoldDB" id="A0AA42CMD2"/>
<dbReference type="SUPFAM" id="SSF53639">
    <property type="entry name" value="AraD/HMP-PK domain-like"/>
    <property type="match status" value="1"/>
</dbReference>
<dbReference type="InterPro" id="IPR036409">
    <property type="entry name" value="Aldolase_II/adducin_N_sf"/>
</dbReference>
<proteinExistence type="predicted"/>
<accession>A0AA42CMD2</accession>
<evidence type="ECO:0000313" key="3">
    <source>
        <dbReference type="Proteomes" id="UP001165667"/>
    </source>
</evidence>